<organism evidence="3 4">
    <name type="scientific">Nadsonia fulvescens var. elongata DSM 6958</name>
    <dbReference type="NCBI Taxonomy" id="857566"/>
    <lineage>
        <taxon>Eukaryota</taxon>
        <taxon>Fungi</taxon>
        <taxon>Dikarya</taxon>
        <taxon>Ascomycota</taxon>
        <taxon>Saccharomycotina</taxon>
        <taxon>Dipodascomycetes</taxon>
        <taxon>Dipodascales</taxon>
        <taxon>Dipodascales incertae sedis</taxon>
        <taxon>Nadsonia</taxon>
    </lineage>
</organism>
<gene>
    <name evidence="3" type="ORF">NADFUDRAFT_53183</name>
</gene>
<dbReference type="STRING" id="857566.A0A1E3PDM3"/>
<accession>A0A1E3PDM3</accession>
<protein>
    <recommendedName>
        <fullName evidence="2">SAC3/GANP/THP3 conserved domain-containing protein</fullName>
    </recommendedName>
</protein>
<name>A0A1E3PDM3_9ASCO</name>
<evidence type="ECO:0000256" key="1">
    <source>
        <dbReference type="SAM" id="MobiDB-lite"/>
    </source>
</evidence>
<dbReference type="GO" id="GO:0005634">
    <property type="term" value="C:nucleus"/>
    <property type="evidence" value="ECO:0007669"/>
    <property type="project" value="TreeGrafter"/>
</dbReference>
<dbReference type="InterPro" id="IPR005062">
    <property type="entry name" value="SAC3/GANP/THP3_conserved"/>
</dbReference>
<evidence type="ECO:0000259" key="2">
    <source>
        <dbReference type="Pfam" id="PF03399"/>
    </source>
</evidence>
<evidence type="ECO:0000313" key="4">
    <source>
        <dbReference type="Proteomes" id="UP000095009"/>
    </source>
</evidence>
<dbReference type="Gene3D" id="1.25.40.990">
    <property type="match status" value="1"/>
</dbReference>
<evidence type="ECO:0000313" key="3">
    <source>
        <dbReference type="EMBL" id="ODQ63515.1"/>
    </source>
</evidence>
<dbReference type="PANTHER" id="PTHR12436">
    <property type="entry name" value="80 KDA MCM3-ASSOCIATED PROTEIN"/>
    <property type="match status" value="1"/>
</dbReference>
<dbReference type="AlphaFoldDB" id="A0A1E3PDM3"/>
<dbReference type="Proteomes" id="UP000095009">
    <property type="component" value="Unassembled WGS sequence"/>
</dbReference>
<dbReference type="InterPro" id="IPR045107">
    <property type="entry name" value="SAC3/GANP/THP3"/>
</dbReference>
<feature type="region of interest" description="Disordered" evidence="1">
    <location>
        <begin position="141"/>
        <end position="227"/>
    </location>
</feature>
<proteinExistence type="predicted"/>
<dbReference type="OrthoDB" id="199574at2759"/>
<feature type="compositionally biased region" description="Basic residues" evidence="1">
    <location>
        <begin position="174"/>
        <end position="184"/>
    </location>
</feature>
<dbReference type="Pfam" id="PF03399">
    <property type="entry name" value="SAC3_GANP"/>
    <property type="match status" value="1"/>
</dbReference>
<feature type="domain" description="SAC3/GANP/THP3 conserved" evidence="2">
    <location>
        <begin position="239"/>
        <end position="486"/>
    </location>
</feature>
<reference evidence="3 4" key="1">
    <citation type="journal article" date="2016" name="Proc. Natl. Acad. Sci. U.S.A.">
        <title>Comparative genomics of biotechnologically important yeasts.</title>
        <authorList>
            <person name="Riley R."/>
            <person name="Haridas S."/>
            <person name="Wolfe K.H."/>
            <person name="Lopes M.R."/>
            <person name="Hittinger C.T."/>
            <person name="Goeker M."/>
            <person name="Salamov A.A."/>
            <person name="Wisecaver J.H."/>
            <person name="Long T.M."/>
            <person name="Calvey C.H."/>
            <person name="Aerts A.L."/>
            <person name="Barry K.W."/>
            <person name="Choi C."/>
            <person name="Clum A."/>
            <person name="Coughlan A.Y."/>
            <person name="Deshpande S."/>
            <person name="Douglass A.P."/>
            <person name="Hanson S.J."/>
            <person name="Klenk H.-P."/>
            <person name="LaButti K.M."/>
            <person name="Lapidus A."/>
            <person name="Lindquist E.A."/>
            <person name="Lipzen A.M."/>
            <person name="Meier-Kolthoff J.P."/>
            <person name="Ohm R.A."/>
            <person name="Otillar R.P."/>
            <person name="Pangilinan J.L."/>
            <person name="Peng Y."/>
            <person name="Rokas A."/>
            <person name="Rosa C.A."/>
            <person name="Scheuner C."/>
            <person name="Sibirny A.A."/>
            <person name="Slot J.C."/>
            <person name="Stielow J.B."/>
            <person name="Sun H."/>
            <person name="Kurtzman C.P."/>
            <person name="Blackwell M."/>
            <person name="Grigoriev I.V."/>
            <person name="Jeffries T.W."/>
        </authorList>
    </citation>
    <scope>NUCLEOTIDE SEQUENCE [LARGE SCALE GENOMIC DNA]</scope>
    <source>
        <strain evidence="3 4">DSM 6958</strain>
    </source>
</reference>
<dbReference type="PANTHER" id="PTHR12436:SF4">
    <property type="entry name" value="LEUKOCYTE RECEPTOR CLUSTER MEMBER 8"/>
    <property type="match status" value="1"/>
</dbReference>
<keyword evidence="4" id="KW-1185">Reference proteome</keyword>
<dbReference type="EMBL" id="KV454414">
    <property type="protein sequence ID" value="ODQ63515.1"/>
    <property type="molecule type" value="Genomic_DNA"/>
</dbReference>
<sequence length="543" mass="62365">MSIPPWRASQANYANNQNAYSVVTPRTTVSRPAYGLGSHNVNTHMGSNMMATPAPATTTTTEWPDAVKKFVTRCFAEVRPEDRSTMEGQLKDVITQAYNHNTTWSIDWNQQSLPILLQRRFERESQSQLPTQLASLSIPVSASGPLSKKRGRSFEIASPNDTNHDTNKNQNNNKNKKSKTKSKKDKQSAFRGNDAEIFSSEKQEQRRKRFETNRPTNIYDINDADPDSPFIGRSTTLEKRYLRLTSAPDPANVRPLHILKQTLDLLKRKWKEEQNYAYICDQFKSMRQDLTVQHISNEFTIAVYEIHARIALEKGDLGEYNQCQTQLKTLYANKDLESYGHPLEFLAYRILYMVHTQNHAEIAELMIQMNYEDDLLTRGENEGSDSKLTDAQRARRYHKTNPAIQHALQVQTAVSTNNYHKLFKLYNDAPNMGGYVMDSFIDRERVSALTFMSRAYRPELPLSFVIDTLTFEDMQEGCEFLEKYDVAKFVIKKELSSQSTSEGESQPENTVACSYYLDTKNAYPYLEVAKRNVFKKVDIKGQI</sequence>